<proteinExistence type="predicted"/>
<dbReference type="AlphaFoldDB" id="A0A0D0C1X3"/>
<sequence length="74" mass="8374">NIMPTPPAYKGLRLEYLTNCLKQHNAATKGDNWEGFILNTICSYLKHFLPSLADNEDPSTDHLKSVDDRCPDPE</sequence>
<feature type="region of interest" description="Disordered" evidence="1">
    <location>
        <begin position="54"/>
        <end position="74"/>
    </location>
</feature>
<keyword evidence="3" id="KW-1185">Reference proteome</keyword>
<feature type="non-terminal residue" evidence="2">
    <location>
        <position position="1"/>
    </location>
</feature>
<dbReference type="EMBL" id="KN834854">
    <property type="protein sequence ID" value="KIK51817.1"/>
    <property type="molecule type" value="Genomic_DNA"/>
</dbReference>
<evidence type="ECO:0000256" key="1">
    <source>
        <dbReference type="SAM" id="MobiDB-lite"/>
    </source>
</evidence>
<gene>
    <name evidence="2" type="ORF">GYMLUDRAFT_137424</name>
</gene>
<organism evidence="2 3">
    <name type="scientific">Collybiopsis luxurians FD-317 M1</name>
    <dbReference type="NCBI Taxonomy" id="944289"/>
    <lineage>
        <taxon>Eukaryota</taxon>
        <taxon>Fungi</taxon>
        <taxon>Dikarya</taxon>
        <taxon>Basidiomycota</taxon>
        <taxon>Agaricomycotina</taxon>
        <taxon>Agaricomycetes</taxon>
        <taxon>Agaricomycetidae</taxon>
        <taxon>Agaricales</taxon>
        <taxon>Marasmiineae</taxon>
        <taxon>Omphalotaceae</taxon>
        <taxon>Collybiopsis</taxon>
        <taxon>Collybiopsis luxurians</taxon>
    </lineage>
</organism>
<reference evidence="2 3" key="1">
    <citation type="submission" date="2014-04" db="EMBL/GenBank/DDBJ databases">
        <title>Evolutionary Origins and Diversification of the Mycorrhizal Mutualists.</title>
        <authorList>
            <consortium name="DOE Joint Genome Institute"/>
            <consortium name="Mycorrhizal Genomics Consortium"/>
            <person name="Kohler A."/>
            <person name="Kuo A."/>
            <person name="Nagy L.G."/>
            <person name="Floudas D."/>
            <person name="Copeland A."/>
            <person name="Barry K.W."/>
            <person name="Cichocki N."/>
            <person name="Veneault-Fourrey C."/>
            <person name="LaButti K."/>
            <person name="Lindquist E.A."/>
            <person name="Lipzen A."/>
            <person name="Lundell T."/>
            <person name="Morin E."/>
            <person name="Murat C."/>
            <person name="Riley R."/>
            <person name="Ohm R."/>
            <person name="Sun H."/>
            <person name="Tunlid A."/>
            <person name="Henrissat B."/>
            <person name="Grigoriev I.V."/>
            <person name="Hibbett D.S."/>
            <person name="Martin F."/>
        </authorList>
    </citation>
    <scope>NUCLEOTIDE SEQUENCE [LARGE SCALE GENOMIC DNA]</scope>
    <source>
        <strain evidence="2 3">FD-317 M1</strain>
    </source>
</reference>
<evidence type="ECO:0000313" key="3">
    <source>
        <dbReference type="Proteomes" id="UP000053593"/>
    </source>
</evidence>
<dbReference type="HOGENOM" id="CLU_200110_0_0_1"/>
<name>A0A0D0C1X3_9AGAR</name>
<dbReference type="OrthoDB" id="3033067at2759"/>
<evidence type="ECO:0000313" key="2">
    <source>
        <dbReference type="EMBL" id="KIK51817.1"/>
    </source>
</evidence>
<feature type="compositionally biased region" description="Basic and acidic residues" evidence="1">
    <location>
        <begin position="59"/>
        <end position="74"/>
    </location>
</feature>
<feature type="non-terminal residue" evidence="2">
    <location>
        <position position="74"/>
    </location>
</feature>
<dbReference type="Proteomes" id="UP000053593">
    <property type="component" value="Unassembled WGS sequence"/>
</dbReference>
<accession>A0A0D0C1X3</accession>
<protein>
    <submittedName>
        <fullName evidence="2">Uncharacterized protein</fullName>
    </submittedName>
</protein>